<protein>
    <recommendedName>
        <fullName evidence="5">Helicase C-terminal domain-containing protein</fullName>
    </recommendedName>
</protein>
<dbReference type="Gene3D" id="3.40.50.300">
    <property type="entry name" value="P-loop containing nucleotide triphosphate hydrolases"/>
    <property type="match status" value="1"/>
</dbReference>
<evidence type="ECO:0000256" key="4">
    <source>
        <dbReference type="ARBA" id="ARBA00022840"/>
    </source>
</evidence>
<dbReference type="AlphaFoldDB" id="A0A9W7AN42"/>
<evidence type="ECO:0000313" key="6">
    <source>
        <dbReference type="EMBL" id="GMH76011.1"/>
    </source>
</evidence>
<keyword evidence="1" id="KW-0547">Nucleotide-binding</keyword>
<dbReference type="GO" id="GO:0005524">
    <property type="term" value="F:ATP binding"/>
    <property type="evidence" value="ECO:0007669"/>
    <property type="project" value="UniProtKB-KW"/>
</dbReference>
<keyword evidence="2" id="KW-0378">Hydrolase</keyword>
<dbReference type="PANTHER" id="PTHR47960">
    <property type="entry name" value="DEAD-BOX ATP-DEPENDENT RNA HELICASE 50"/>
    <property type="match status" value="1"/>
</dbReference>
<dbReference type="GO" id="GO:0016787">
    <property type="term" value="F:hydrolase activity"/>
    <property type="evidence" value="ECO:0007669"/>
    <property type="project" value="UniProtKB-KW"/>
</dbReference>
<keyword evidence="3" id="KW-0347">Helicase</keyword>
<dbReference type="Pfam" id="PF00271">
    <property type="entry name" value="Helicase_C"/>
    <property type="match status" value="1"/>
</dbReference>
<feature type="domain" description="Helicase C-terminal" evidence="5">
    <location>
        <begin position="8"/>
        <end position="168"/>
    </location>
</feature>
<gene>
    <name evidence="6" type="ORF">TrLO_g14813</name>
</gene>
<evidence type="ECO:0000313" key="7">
    <source>
        <dbReference type="Proteomes" id="UP001165122"/>
    </source>
</evidence>
<proteinExistence type="predicted"/>
<dbReference type="InterPro" id="IPR001650">
    <property type="entry name" value="Helicase_C-like"/>
</dbReference>
<organism evidence="6 7">
    <name type="scientific">Triparma laevis f. longispina</name>
    <dbReference type="NCBI Taxonomy" id="1714387"/>
    <lineage>
        <taxon>Eukaryota</taxon>
        <taxon>Sar</taxon>
        <taxon>Stramenopiles</taxon>
        <taxon>Ochrophyta</taxon>
        <taxon>Bolidophyceae</taxon>
        <taxon>Parmales</taxon>
        <taxon>Triparmaceae</taxon>
        <taxon>Triparma</taxon>
    </lineage>
</organism>
<evidence type="ECO:0000259" key="5">
    <source>
        <dbReference type="PROSITE" id="PS51194"/>
    </source>
</evidence>
<evidence type="ECO:0000256" key="2">
    <source>
        <dbReference type="ARBA" id="ARBA00022801"/>
    </source>
</evidence>
<comment type="caution">
    <text evidence="6">The sequence shown here is derived from an EMBL/GenBank/DDBJ whole genome shotgun (WGS) entry which is preliminary data.</text>
</comment>
<sequence length="171" mass="19749">MDELTLRGISQFYAYVLERQKVHCLNTLFTKLEINQSIIFCNSVNRVELLAKKITELGFSCFYIHAKMQQSNRNRVFHEFRNGATRHLVTSDLFTRGIDIQSVNCVINFDFPKNSETYLHRIGRSGRFGHLGLAVNLITQEDKGNLRRIEQELGTEIKPIPAQIDRSLYVG</sequence>
<reference evidence="7" key="1">
    <citation type="journal article" date="2023" name="Commun. Biol.">
        <title>Genome analysis of Parmales, the sister group of diatoms, reveals the evolutionary specialization of diatoms from phago-mixotrophs to photoautotrophs.</title>
        <authorList>
            <person name="Ban H."/>
            <person name="Sato S."/>
            <person name="Yoshikawa S."/>
            <person name="Yamada K."/>
            <person name="Nakamura Y."/>
            <person name="Ichinomiya M."/>
            <person name="Sato N."/>
            <person name="Blanc-Mathieu R."/>
            <person name="Endo H."/>
            <person name="Kuwata A."/>
            <person name="Ogata H."/>
        </authorList>
    </citation>
    <scope>NUCLEOTIDE SEQUENCE [LARGE SCALE GENOMIC DNA]</scope>
    <source>
        <strain evidence="7">NIES 3700</strain>
    </source>
</reference>
<dbReference type="CDD" id="cd18787">
    <property type="entry name" value="SF2_C_DEAD"/>
    <property type="match status" value="1"/>
</dbReference>
<dbReference type="SUPFAM" id="SSF52540">
    <property type="entry name" value="P-loop containing nucleoside triphosphate hydrolases"/>
    <property type="match status" value="1"/>
</dbReference>
<dbReference type="EMBL" id="BRXW01000742">
    <property type="protein sequence ID" value="GMH76011.1"/>
    <property type="molecule type" value="Genomic_DNA"/>
</dbReference>
<dbReference type="GO" id="GO:0004386">
    <property type="term" value="F:helicase activity"/>
    <property type="evidence" value="ECO:0007669"/>
    <property type="project" value="UniProtKB-KW"/>
</dbReference>
<dbReference type="OrthoDB" id="10265785at2759"/>
<accession>A0A9W7AN42</accession>
<evidence type="ECO:0000256" key="3">
    <source>
        <dbReference type="ARBA" id="ARBA00022806"/>
    </source>
</evidence>
<keyword evidence="4" id="KW-0067">ATP-binding</keyword>
<name>A0A9W7AN42_9STRA</name>
<dbReference type="InterPro" id="IPR027417">
    <property type="entry name" value="P-loop_NTPase"/>
</dbReference>
<evidence type="ECO:0000256" key="1">
    <source>
        <dbReference type="ARBA" id="ARBA00022741"/>
    </source>
</evidence>
<dbReference type="Proteomes" id="UP001165122">
    <property type="component" value="Unassembled WGS sequence"/>
</dbReference>
<keyword evidence="7" id="KW-1185">Reference proteome</keyword>
<dbReference type="SMART" id="SM00490">
    <property type="entry name" value="HELICc"/>
    <property type="match status" value="1"/>
</dbReference>
<dbReference type="PROSITE" id="PS51194">
    <property type="entry name" value="HELICASE_CTER"/>
    <property type="match status" value="1"/>
</dbReference>